<dbReference type="GO" id="GO:0032259">
    <property type="term" value="P:methylation"/>
    <property type="evidence" value="ECO:0007669"/>
    <property type="project" value="UniProtKB-KW"/>
</dbReference>
<dbReference type="GO" id="GO:0008168">
    <property type="term" value="F:methyltransferase activity"/>
    <property type="evidence" value="ECO:0007669"/>
    <property type="project" value="UniProtKB-UniRule"/>
</dbReference>
<dbReference type="Pfam" id="PF03141">
    <property type="entry name" value="Methyltransf_29"/>
    <property type="match status" value="1"/>
</dbReference>
<evidence type="ECO:0000256" key="3">
    <source>
        <dbReference type="ARBA" id="ARBA00022603"/>
    </source>
</evidence>
<keyword evidence="7" id="KW-1133">Transmembrane helix</keyword>
<evidence type="ECO:0000256" key="7">
    <source>
        <dbReference type="RuleBase" id="RU366043"/>
    </source>
</evidence>
<dbReference type="GO" id="GO:0012505">
    <property type="term" value="C:endomembrane system"/>
    <property type="evidence" value="ECO:0007669"/>
    <property type="project" value="UniProtKB-SubCell"/>
</dbReference>
<evidence type="ECO:0000256" key="1">
    <source>
        <dbReference type="ARBA" id="ARBA00004606"/>
    </source>
</evidence>
<keyword evidence="4 7" id="KW-0735">Signal-anchor</keyword>
<organism evidence="8 9">
    <name type="scientific">Erythranthe guttata</name>
    <name type="common">Yellow monkey flower</name>
    <name type="synonym">Mimulus guttatus</name>
    <dbReference type="NCBI Taxonomy" id="4155"/>
    <lineage>
        <taxon>Eukaryota</taxon>
        <taxon>Viridiplantae</taxon>
        <taxon>Streptophyta</taxon>
        <taxon>Embryophyta</taxon>
        <taxon>Tracheophyta</taxon>
        <taxon>Spermatophyta</taxon>
        <taxon>Magnoliopsida</taxon>
        <taxon>eudicotyledons</taxon>
        <taxon>Gunneridae</taxon>
        <taxon>Pentapetalae</taxon>
        <taxon>asterids</taxon>
        <taxon>lamiids</taxon>
        <taxon>Lamiales</taxon>
        <taxon>Phrymaceae</taxon>
        <taxon>Erythranthe</taxon>
    </lineage>
</organism>
<dbReference type="eggNOG" id="ENOG502QPR2">
    <property type="taxonomic scope" value="Eukaryota"/>
</dbReference>
<keyword evidence="7" id="KW-0812">Transmembrane</keyword>
<dbReference type="PANTHER" id="PTHR10108">
    <property type="entry name" value="SAM-DEPENDENT METHYLTRANSFERASE"/>
    <property type="match status" value="1"/>
</dbReference>
<dbReference type="AlphaFoldDB" id="A0A022R778"/>
<dbReference type="Gene3D" id="3.40.50.150">
    <property type="entry name" value="Vaccinia Virus protein VP39"/>
    <property type="match status" value="1"/>
</dbReference>
<evidence type="ECO:0000256" key="5">
    <source>
        <dbReference type="ARBA" id="ARBA00023180"/>
    </source>
</evidence>
<keyword evidence="7" id="KW-0472">Membrane</keyword>
<comment type="similarity">
    <text evidence="2 7">Belongs to the methyltransferase superfamily.</text>
</comment>
<keyword evidence="3 7" id="KW-0489">Methyltransferase</keyword>
<evidence type="ECO:0000256" key="2">
    <source>
        <dbReference type="ARBA" id="ARBA00008361"/>
    </source>
</evidence>
<dbReference type="SUPFAM" id="SSF53335">
    <property type="entry name" value="S-adenosyl-L-methionine-dependent methyltransferases"/>
    <property type="match status" value="1"/>
</dbReference>
<dbReference type="EC" id="2.1.1.-" evidence="7"/>
<comment type="subcellular location">
    <subcellularLocation>
        <location evidence="6">Endomembrane system</location>
        <topology evidence="6">Single-pass membrane protein</topology>
    </subcellularLocation>
    <subcellularLocation>
        <location evidence="1 7">Membrane</location>
        <topology evidence="1 7">Single-pass type II membrane protein</topology>
    </subcellularLocation>
</comment>
<dbReference type="PANTHER" id="PTHR10108:SF1061">
    <property type="entry name" value="METHYLTRANSFERASE"/>
    <property type="match status" value="1"/>
</dbReference>
<dbReference type="InterPro" id="IPR029063">
    <property type="entry name" value="SAM-dependent_MTases_sf"/>
</dbReference>
<feature type="transmembrane region" description="Helical" evidence="7">
    <location>
        <begin position="16"/>
        <end position="34"/>
    </location>
</feature>
<accession>A0A022R778</accession>
<name>A0A022R778_ERYGU</name>
<keyword evidence="9" id="KW-1185">Reference proteome</keyword>
<dbReference type="Proteomes" id="UP000030748">
    <property type="component" value="Unassembled WGS sequence"/>
</dbReference>
<feature type="non-terminal residue" evidence="8">
    <location>
        <position position="400"/>
    </location>
</feature>
<evidence type="ECO:0000256" key="6">
    <source>
        <dbReference type="ARBA" id="ARBA00037847"/>
    </source>
</evidence>
<dbReference type="EMBL" id="KI630593">
    <property type="protein sequence ID" value="EYU35839.1"/>
    <property type="molecule type" value="Genomic_DNA"/>
</dbReference>
<dbReference type="STRING" id="4155.A0A022R778"/>
<evidence type="ECO:0000256" key="4">
    <source>
        <dbReference type="ARBA" id="ARBA00022968"/>
    </source>
</evidence>
<keyword evidence="7" id="KW-0808">Transferase</keyword>
<keyword evidence="5 7" id="KW-0325">Glycoprotein</keyword>
<evidence type="ECO:0000313" key="9">
    <source>
        <dbReference type="Proteomes" id="UP000030748"/>
    </source>
</evidence>
<dbReference type="InterPro" id="IPR004159">
    <property type="entry name" value="Put_SAM_MeTrfase"/>
</dbReference>
<protein>
    <recommendedName>
        <fullName evidence="7">Methyltransferase</fullName>
        <ecNumber evidence="7">2.1.1.-</ecNumber>
    </recommendedName>
</protein>
<reference evidence="8 9" key="1">
    <citation type="journal article" date="2013" name="Proc. Natl. Acad. Sci. U.S.A.">
        <title>Fine-scale variation in meiotic recombination in Mimulus inferred from population shotgun sequencing.</title>
        <authorList>
            <person name="Hellsten U."/>
            <person name="Wright K.M."/>
            <person name="Jenkins J."/>
            <person name="Shu S."/>
            <person name="Yuan Y."/>
            <person name="Wessler S.R."/>
            <person name="Schmutz J."/>
            <person name="Willis J.H."/>
            <person name="Rokhsar D.S."/>
        </authorList>
    </citation>
    <scope>NUCLEOTIDE SEQUENCE [LARGE SCALE GENOMIC DNA]</scope>
    <source>
        <strain evidence="9">cv. DUN x IM62</strain>
    </source>
</reference>
<sequence length="400" mass="45712">MAIKRYRGDRKNRRSISLLIIAALCGFLYLLGVWQKSGSGKGDSIALEVMNNAENCNILSHLQIKIHQSNVFYNFQPQFFEPCEDKYVDYTPCHGQKIRGVVQFPRERNCPRGEYKLRCLVPPPKGYVEPFRWPKSRSFVPYVNAPYRSLTAGKTGENDVRKEGSVFIFPSGGAQSSYIEELASVIPMDNGTVRTALDIGCGVANWGAYMFEKNVITMSFAPRNSNEAHVKFALERGVPAIIGVLGTIKLPYPSSAFDIAHCSHCSIQWGENYGMYMMEVDRVLRPGGYWIISGPTINRRGNYHTWRRPRDKIEMEHEKIEEIAKNLCWEKKYEKGNISIWRKRINNKSCTKRNNRAIICNSSYTRNIWYKKMEACVTPDEVSGGEVKPFPERLNAVPPR</sequence>
<dbReference type="GO" id="GO:0016020">
    <property type="term" value="C:membrane"/>
    <property type="evidence" value="ECO:0007669"/>
    <property type="project" value="UniProtKB-SubCell"/>
</dbReference>
<proteinExistence type="inferred from homology"/>
<gene>
    <name evidence="8" type="ORF">MIMGU_mgv1a0064512mg</name>
</gene>
<evidence type="ECO:0000313" key="8">
    <source>
        <dbReference type="EMBL" id="EYU35839.1"/>
    </source>
</evidence>